<protein>
    <submittedName>
        <fullName evidence="1">Uncharacterized protein</fullName>
    </submittedName>
</protein>
<dbReference type="AlphaFoldDB" id="A0AAV7S1Q0"/>
<evidence type="ECO:0000313" key="1">
    <source>
        <dbReference type="EMBL" id="KAJ1158939.1"/>
    </source>
</evidence>
<gene>
    <name evidence="1" type="ORF">NDU88_011611</name>
</gene>
<comment type="caution">
    <text evidence="1">The sequence shown here is derived from an EMBL/GenBank/DDBJ whole genome shotgun (WGS) entry which is preliminary data.</text>
</comment>
<evidence type="ECO:0000313" key="2">
    <source>
        <dbReference type="Proteomes" id="UP001066276"/>
    </source>
</evidence>
<dbReference type="Proteomes" id="UP001066276">
    <property type="component" value="Chromosome 5"/>
</dbReference>
<sequence>MCRDPGAVLVIVAAAVEERHPLYGAAKTAAVAASKFKGPSRPSLVGIQPVIRARAALLRGGSSICGVFNTRRFLNCRLCRHSNLRSEANSASVLGITSGSSPQSL</sequence>
<name>A0AAV7S1Q0_PLEWA</name>
<keyword evidence="2" id="KW-1185">Reference proteome</keyword>
<organism evidence="1 2">
    <name type="scientific">Pleurodeles waltl</name>
    <name type="common">Iberian ribbed newt</name>
    <dbReference type="NCBI Taxonomy" id="8319"/>
    <lineage>
        <taxon>Eukaryota</taxon>
        <taxon>Metazoa</taxon>
        <taxon>Chordata</taxon>
        <taxon>Craniata</taxon>
        <taxon>Vertebrata</taxon>
        <taxon>Euteleostomi</taxon>
        <taxon>Amphibia</taxon>
        <taxon>Batrachia</taxon>
        <taxon>Caudata</taxon>
        <taxon>Salamandroidea</taxon>
        <taxon>Salamandridae</taxon>
        <taxon>Pleurodelinae</taxon>
        <taxon>Pleurodeles</taxon>
    </lineage>
</organism>
<dbReference type="EMBL" id="JANPWB010000009">
    <property type="protein sequence ID" value="KAJ1158939.1"/>
    <property type="molecule type" value="Genomic_DNA"/>
</dbReference>
<reference evidence="1" key="1">
    <citation type="journal article" date="2022" name="bioRxiv">
        <title>Sequencing and chromosome-scale assembly of the giantPleurodeles waltlgenome.</title>
        <authorList>
            <person name="Brown T."/>
            <person name="Elewa A."/>
            <person name="Iarovenko S."/>
            <person name="Subramanian E."/>
            <person name="Araus A.J."/>
            <person name="Petzold A."/>
            <person name="Susuki M."/>
            <person name="Suzuki K.-i.T."/>
            <person name="Hayashi T."/>
            <person name="Toyoda A."/>
            <person name="Oliveira C."/>
            <person name="Osipova E."/>
            <person name="Leigh N.D."/>
            <person name="Simon A."/>
            <person name="Yun M.H."/>
        </authorList>
    </citation>
    <scope>NUCLEOTIDE SEQUENCE</scope>
    <source>
        <strain evidence="1">20211129_DDA</strain>
        <tissue evidence="1">Liver</tissue>
    </source>
</reference>
<accession>A0AAV7S1Q0</accession>
<proteinExistence type="predicted"/>